<evidence type="ECO:0008006" key="3">
    <source>
        <dbReference type="Google" id="ProtNLM"/>
    </source>
</evidence>
<keyword evidence="2" id="KW-1185">Reference proteome</keyword>
<sequence>MTLNREIKAFDKSCVHLEGRIDHISQIEPSGEDEEFMAEAIAFRLFRIQERLIRAFFLECCVKTQSLSKKRIHSKLRCKDWETAEEILKSGNRFLDWGNPTSTRNMASLIFKNGYPVNDLLLVKQSTITDLQKIRNFIAHDSNEAHSGFIKTSKNYLRTGDPTPLSAGALLLYRKRPVDKITLKVIFEKVSDISSMIKAI</sequence>
<evidence type="ECO:0000313" key="2">
    <source>
        <dbReference type="Proteomes" id="UP001058184"/>
    </source>
</evidence>
<gene>
    <name evidence="1" type="ORF">K3722_05275</name>
</gene>
<reference evidence="1" key="1">
    <citation type="submission" date="2021-08" db="EMBL/GenBank/DDBJ databases">
        <authorList>
            <person name="Nwanade C."/>
            <person name="Wang M."/>
            <person name="Masoudi A."/>
            <person name="Yu Z."/>
            <person name="Liu J."/>
        </authorList>
    </citation>
    <scope>NUCLEOTIDE SEQUENCE</scope>
    <source>
        <strain evidence="1">S141</strain>
    </source>
</reference>
<dbReference type="EMBL" id="CP081078">
    <property type="protein sequence ID" value="UWQ59540.1"/>
    <property type="molecule type" value="Genomic_DNA"/>
</dbReference>
<proteinExistence type="predicted"/>
<evidence type="ECO:0000313" key="1">
    <source>
        <dbReference type="EMBL" id="UWQ59540.1"/>
    </source>
</evidence>
<organism evidence="1 2">
    <name type="scientific">Leisingera caerulea</name>
    <name type="common">Phaeobacter caeruleus</name>
    <dbReference type="NCBI Taxonomy" id="506591"/>
    <lineage>
        <taxon>Bacteria</taxon>
        <taxon>Pseudomonadati</taxon>
        <taxon>Pseudomonadota</taxon>
        <taxon>Alphaproteobacteria</taxon>
        <taxon>Rhodobacterales</taxon>
        <taxon>Roseobacteraceae</taxon>
        <taxon>Leisingera</taxon>
    </lineage>
</organism>
<protein>
    <recommendedName>
        <fullName evidence="3">RiboL-PSP-HEPN domain-containing protein</fullName>
    </recommendedName>
</protein>
<name>A0ABY5WYX4_LEICA</name>
<accession>A0ABY5WYX4</accession>
<dbReference type="Proteomes" id="UP001058184">
    <property type="component" value="Chromosome"/>
</dbReference>